<gene>
    <name evidence="1" type="ORF">NEIELOOT_02471</name>
</gene>
<dbReference type="AlphaFoldDB" id="D4DTR5"/>
<reference evidence="1 2" key="1">
    <citation type="submission" date="2010-02" db="EMBL/GenBank/DDBJ databases">
        <authorList>
            <person name="Weinstock G."/>
            <person name="Sodergren E."/>
            <person name="Clifton S."/>
            <person name="Fulton L."/>
            <person name="Fulton B."/>
            <person name="Courtney L."/>
            <person name="Fronick C."/>
            <person name="Harrison M."/>
            <person name="Strong C."/>
            <person name="Farmer C."/>
            <person name="Delahaunty K."/>
            <person name="Markovic C."/>
            <person name="Hall O."/>
            <person name="Minx P."/>
            <person name="Tomlinson C."/>
            <person name="Mitreva M."/>
            <person name="Nelson J."/>
            <person name="Hou S."/>
            <person name="Wollam A."/>
            <person name="Pepin K.H."/>
            <person name="Johnson M."/>
            <person name="Bhonagiri V."/>
            <person name="Zhang X."/>
            <person name="Suruliraj S."/>
            <person name="Warren W."/>
            <person name="Chinwalla A."/>
            <person name="Mardis E.R."/>
            <person name="Wilson R.K."/>
        </authorList>
    </citation>
    <scope>NUCLEOTIDE SEQUENCE [LARGE SCALE GENOMIC DNA]</scope>
    <source>
        <strain evidence="1 2">ATCC 29315</strain>
    </source>
</reference>
<comment type="caution">
    <text evidence="1">The sequence shown here is derived from an EMBL/GenBank/DDBJ whole genome shotgun (WGS) entry which is preliminary data.</text>
</comment>
<protein>
    <submittedName>
        <fullName evidence="1">Uncharacterized protein</fullName>
    </submittedName>
</protein>
<accession>D4DTR5</accession>
<name>D4DTR5_NEIEG</name>
<evidence type="ECO:0000313" key="1">
    <source>
        <dbReference type="EMBL" id="EFE48771.1"/>
    </source>
</evidence>
<sequence length="44" mass="4794">MKTSSMSGVFLAKIFLILQGKVQILAEKLHAYLGKVSFISKGPL</sequence>
<evidence type="ECO:0000313" key="2">
    <source>
        <dbReference type="Proteomes" id="UP000005536"/>
    </source>
</evidence>
<dbReference type="Proteomes" id="UP000005536">
    <property type="component" value="Unassembled WGS sequence"/>
</dbReference>
<dbReference type="EMBL" id="ADBF01000249">
    <property type="protein sequence ID" value="EFE48771.1"/>
    <property type="molecule type" value="Genomic_DNA"/>
</dbReference>
<organism evidence="1 2">
    <name type="scientific">Neisseria elongata subsp. glycolytica ATCC 29315</name>
    <dbReference type="NCBI Taxonomy" id="546263"/>
    <lineage>
        <taxon>Bacteria</taxon>
        <taxon>Pseudomonadati</taxon>
        <taxon>Pseudomonadota</taxon>
        <taxon>Betaproteobacteria</taxon>
        <taxon>Neisseriales</taxon>
        <taxon>Neisseriaceae</taxon>
        <taxon>Neisseria</taxon>
    </lineage>
</organism>
<proteinExistence type="predicted"/>